<organism evidence="1">
    <name type="scientific">Marseillevirus sp</name>
    <dbReference type="NCBI Taxonomy" id="2809551"/>
    <lineage>
        <taxon>Viruses</taxon>
        <taxon>Varidnaviria</taxon>
        <taxon>Bamfordvirae</taxon>
        <taxon>Nucleocytoviricota</taxon>
        <taxon>Megaviricetes</taxon>
        <taxon>Pimascovirales</taxon>
        <taxon>Pimascovirales incertae sedis</taxon>
        <taxon>Marseilleviridae</taxon>
        <taxon>Marseillevirus</taxon>
    </lineage>
</organism>
<dbReference type="EMBL" id="OR343188">
    <property type="protein sequence ID" value="WNL49839.1"/>
    <property type="molecule type" value="Genomic_DNA"/>
</dbReference>
<evidence type="ECO:0000313" key="1">
    <source>
        <dbReference type="EMBL" id="WNL49839.1"/>
    </source>
</evidence>
<protein>
    <submittedName>
        <fullName evidence="1">Uncharacterized protein</fullName>
    </submittedName>
</protein>
<sequence length="235" mass="26431">MEEFYQTRERVAFCCNGGVHPNPNDYLSEKCFVSASERVFLKVLPDGKMHGEFKSYEYETDAPHKTGNLCFSTTSMCEFGIFDGSWSKCSSRLRCDGNFVNGFPHGTFTVKLLSEEVAVKTTVDYEMGTAVSHSHKGVGACELGCMFDDQVVSGDHDISWKFEGENVKISLSTRSKNKTREHSHLRPNSLKGEGKHFLPWGNVSYSLFCFSYVLPIEGKKFFHGGFQDEKVLIVP</sequence>
<reference evidence="1" key="1">
    <citation type="submission" date="2023-07" db="EMBL/GenBank/DDBJ databases">
        <authorList>
            <person name="Xia Y."/>
        </authorList>
    </citation>
    <scope>NUCLEOTIDE SEQUENCE</scope>
    <source>
        <strain evidence="1">F</strain>
    </source>
</reference>
<accession>A0AA96ENN5</accession>
<proteinExistence type="predicted"/>
<gene>
    <name evidence="1" type="ORF">MarFTMF_323</name>
</gene>
<name>A0AA96ENN5_9VIRU</name>